<evidence type="ECO:0000313" key="2">
    <source>
        <dbReference type="EMBL" id="TPW40690.1"/>
    </source>
</evidence>
<proteinExistence type="predicted"/>
<evidence type="ECO:0000313" key="3">
    <source>
        <dbReference type="Proteomes" id="UP000319523"/>
    </source>
</evidence>
<evidence type="ECO:0000259" key="1">
    <source>
        <dbReference type="Pfam" id="PF01261"/>
    </source>
</evidence>
<comment type="caution">
    <text evidence="2">The sequence shown here is derived from an EMBL/GenBank/DDBJ whole genome shotgun (WGS) entry which is preliminary data.</text>
</comment>
<organism evidence="2 3">
    <name type="scientific">Mixta tenebrionis</name>
    <dbReference type="NCBI Taxonomy" id="2562439"/>
    <lineage>
        <taxon>Bacteria</taxon>
        <taxon>Pseudomonadati</taxon>
        <taxon>Pseudomonadota</taxon>
        <taxon>Gammaproteobacteria</taxon>
        <taxon>Enterobacterales</taxon>
        <taxon>Erwiniaceae</taxon>
        <taxon>Mixta</taxon>
    </lineage>
</organism>
<dbReference type="InterPro" id="IPR036237">
    <property type="entry name" value="Xyl_isomerase-like_sf"/>
</dbReference>
<protein>
    <submittedName>
        <fullName evidence="2">TIM barrel protein</fullName>
    </submittedName>
</protein>
<dbReference type="OrthoDB" id="2237247at2"/>
<feature type="domain" description="Xylose isomerase-like TIM barrel" evidence="1">
    <location>
        <begin position="29"/>
        <end position="202"/>
    </location>
</feature>
<keyword evidence="3" id="KW-1185">Reference proteome</keyword>
<dbReference type="Proteomes" id="UP000319523">
    <property type="component" value="Unassembled WGS sequence"/>
</dbReference>
<name>A0A506V5S9_9GAMM</name>
<dbReference type="RefSeq" id="WP_141177418.1">
    <property type="nucleotide sequence ID" value="NZ_JBHUFX010000002.1"/>
</dbReference>
<dbReference type="Gene3D" id="3.20.20.150">
    <property type="entry name" value="Divalent-metal-dependent TIM barrel enzymes"/>
    <property type="match status" value="1"/>
</dbReference>
<dbReference type="SUPFAM" id="SSF51658">
    <property type="entry name" value="Xylose isomerase-like"/>
    <property type="match status" value="1"/>
</dbReference>
<dbReference type="EMBL" id="VHQI01000012">
    <property type="protein sequence ID" value="TPW40690.1"/>
    <property type="molecule type" value="Genomic_DNA"/>
</dbReference>
<accession>A0A506V5S9</accession>
<dbReference type="AlphaFoldDB" id="A0A506V5S9"/>
<dbReference type="InterPro" id="IPR013022">
    <property type="entry name" value="Xyl_isomerase-like_TIM-brl"/>
</dbReference>
<dbReference type="Pfam" id="PF01261">
    <property type="entry name" value="AP_endonuc_2"/>
    <property type="match status" value="1"/>
</dbReference>
<gene>
    <name evidence="2" type="ORF">FKM52_17390</name>
</gene>
<sequence length="246" mass="27131">MKPEIIVVTTAYGHQQVGDLGGQRALLPIVADAGADGVEIRRELLTEPELQQLSHLAQAVNEHQLYAFYSVPDALFSENGQLNAQLGRYFQEAEQLGARLLKLSLGHYRPGADISELQTLQQQSAVRLVVENDQTNCGKLEAMAAFFEQSGFTGGMTFDTGNWLWTGDDASAAAHRLARYVSYIHVKAAVPHRDSFRAIALDDADDSWRTLTGLLPGDLPRGIEFPLEGDDLVAVTRHYVDLLREE</sequence>
<reference evidence="2 3" key="1">
    <citation type="submission" date="2019-06" db="EMBL/GenBank/DDBJ databases">
        <authorList>
            <person name="Yang Y."/>
        </authorList>
    </citation>
    <scope>NUCLEOTIDE SEQUENCE [LARGE SCALE GENOMIC DNA]</scope>
    <source>
        <strain evidence="2 3">BIT-26</strain>
    </source>
</reference>